<organism evidence="5 6">
    <name type="scientific">Serendipita indica (strain DSM 11827)</name>
    <name type="common">Root endophyte fungus</name>
    <name type="synonym">Piriformospora indica</name>
    <dbReference type="NCBI Taxonomy" id="1109443"/>
    <lineage>
        <taxon>Eukaryota</taxon>
        <taxon>Fungi</taxon>
        <taxon>Dikarya</taxon>
        <taxon>Basidiomycota</taxon>
        <taxon>Agaricomycotina</taxon>
        <taxon>Agaricomycetes</taxon>
        <taxon>Sebacinales</taxon>
        <taxon>Serendipitaceae</taxon>
        <taxon>Serendipita</taxon>
    </lineage>
</organism>
<sequence length="437" mass="48159">MSGRTGDLIALYSEGTFDEHIQELADYLARPLSEEERAAFVKPFVTALLPDESKKTFEEDAGRRKAVLDLVVGRVSGLGEGTDKRYEVEGFFNLLVAHVLDSYPDPSAPLSSLTKSICSAHRSSTIKYRLLSNIFNALPHSSPLRPRTFSELLKLASDNEELDVLHLHKAEVDKWLEEWEIDTEERAQFCKDIADALVKASQPVKAYPYLILRAQLLPSNSPNATKAIVEAITDGLRLASVFSFEPILALPNITMVRDHPLFKLVKVFLRGGLAEWKAWLESHEAELSTAGLDKNAVERKVRLVSLTALASNNIGKEISYAEIARALDVAESEVESWVIQGMCFYFCLFLKAKSSILAIRAKLVLGKLNQPAQTFVVIRSTTRQFTPGDWEVLEDKLEKWKEAILGVLSVVSAARKKSAGAGAAGGPQVNGVQPVAA</sequence>
<evidence type="ECO:0000256" key="2">
    <source>
        <dbReference type="ARBA" id="ARBA00022540"/>
    </source>
</evidence>
<dbReference type="GO" id="GO:0071541">
    <property type="term" value="C:eukaryotic translation initiation factor 3 complex, eIF3m"/>
    <property type="evidence" value="ECO:0007669"/>
    <property type="project" value="UniProtKB-UniRule"/>
</dbReference>
<dbReference type="Proteomes" id="UP000007148">
    <property type="component" value="Unassembled WGS sequence"/>
</dbReference>
<dbReference type="GO" id="GO:0003743">
    <property type="term" value="F:translation initiation factor activity"/>
    <property type="evidence" value="ECO:0007669"/>
    <property type="project" value="UniProtKB-UniRule"/>
</dbReference>
<gene>
    <name evidence="5" type="ORF">PIIN_02002</name>
</gene>
<comment type="function">
    <text evidence="4">Component of the eukaryotic translation initiation factor 3 (eIF-3) complex, which is involved in protein synthesis of a specialized repertoire of mRNAs and, together with other initiation factors, stimulates binding of mRNA and methionyl-tRNAi to the 40S ribosome. The eIF-3 complex specifically targets and initiates translation of a subset of mRNAs involved in cell proliferation.</text>
</comment>
<keyword evidence="3 4" id="KW-0648">Protein biosynthesis</keyword>
<dbReference type="STRING" id="1109443.G4TA00"/>
<reference evidence="5 6" key="1">
    <citation type="journal article" date="2011" name="PLoS Pathog.">
        <title>Endophytic Life Strategies Decoded by Genome and Transcriptome Analyses of the Mutualistic Root Symbiont Piriformospora indica.</title>
        <authorList>
            <person name="Zuccaro A."/>
            <person name="Lahrmann U."/>
            <person name="Guldener U."/>
            <person name="Langen G."/>
            <person name="Pfiffi S."/>
            <person name="Biedenkopf D."/>
            <person name="Wong P."/>
            <person name="Samans B."/>
            <person name="Grimm C."/>
            <person name="Basiewicz M."/>
            <person name="Murat C."/>
            <person name="Martin F."/>
            <person name="Kogel K.H."/>
        </authorList>
    </citation>
    <scope>NUCLEOTIDE SEQUENCE [LARGE SCALE GENOMIC DNA]</scope>
    <source>
        <strain evidence="5 6">DSM 11827</strain>
    </source>
</reference>
<dbReference type="HAMAP" id="MF_03012">
    <property type="entry name" value="eIF3m"/>
    <property type="match status" value="1"/>
</dbReference>
<dbReference type="InParanoid" id="G4TA00"/>
<dbReference type="InterPro" id="IPR027528">
    <property type="entry name" value="eIF3m"/>
</dbReference>
<evidence type="ECO:0000256" key="4">
    <source>
        <dbReference type="HAMAP-Rule" id="MF_03012"/>
    </source>
</evidence>
<comment type="subcellular location">
    <subcellularLocation>
        <location evidence="4">Cytoplasm</location>
    </subcellularLocation>
</comment>
<dbReference type="HOGENOM" id="CLU_035254_3_0_1"/>
<proteinExistence type="inferred from homology"/>
<dbReference type="GO" id="GO:0033290">
    <property type="term" value="C:eukaryotic 48S preinitiation complex"/>
    <property type="evidence" value="ECO:0007669"/>
    <property type="project" value="UniProtKB-UniRule"/>
</dbReference>
<dbReference type="PANTHER" id="PTHR15350:SF2">
    <property type="entry name" value="EUKARYOTIC TRANSLATION INITIATION FACTOR 3 SUBUNIT M"/>
    <property type="match status" value="1"/>
</dbReference>
<dbReference type="OrthoDB" id="10267031at2759"/>
<keyword evidence="2 4" id="KW-0396">Initiation factor</keyword>
<keyword evidence="6" id="KW-1185">Reference proteome</keyword>
<evidence type="ECO:0000256" key="3">
    <source>
        <dbReference type="ARBA" id="ARBA00022917"/>
    </source>
</evidence>
<dbReference type="eggNOG" id="KOG2753">
    <property type="taxonomic scope" value="Eukaryota"/>
</dbReference>
<dbReference type="GO" id="GO:0001732">
    <property type="term" value="P:formation of cytoplasmic translation initiation complex"/>
    <property type="evidence" value="ECO:0007669"/>
    <property type="project" value="UniProtKB-UniRule"/>
</dbReference>
<comment type="subunit">
    <text evidence="4">Component of the eukaryotic translation initiation factor 3 (eIF-3) complex.</text>
</comment>
<protein>
    <recommendedName>
        <fullName evidence="4">Eukaryotic translation initiation factor 3 subunit M</fullName>
        <shortName evidence="4">eIF3m</shortName>
    </recommendedName>
</protein>
<evidence type="ECO:0000313" key="5">
    <source>
        <dbReference type="EMBL" id="CCA68135.1"/>
    </source>
</evidence>
<dbReference type="EMBL" id="CAFZ01000026">
    <property type="protein sequence ID" value="CCA68135.1"/>
    <property type="molecule type" value="Genomic_DNA"/>
</dbReference>
<dbReference type="GO" id="GO:0016282">
    <property type="term" value="C:eukaryotic 43S preinitiation complex"/>
    <property type="evidence" value="ECO:0007669"/>
    <property type="project" value="UniProtKB-UniRule"/>
</dbReference>
<dbReference type="OMA" id="FNDEHKG"/>
<comment type="similarity">
    <text evidence="4">Belongs to the eIF-3 subunit M family.</text>
</comment>
<accession>G4TA00</accession>
<dbReference type="FunCoup" id="G4TA00">
    <property type="interactions" value="632"/>
</dbReference>
<dbReference type="PANTHER" id="PTHR15350">
    <property type="entry name" value="COP9 SIGNALOSOME COMPLEX SUBUNIT 7/DENDRITIC CELL PROTEIN GA17"/>
    <property type="match status" value="1"/>
</dbReference>
<dbReference type="InterPro" id="IPR045237">
    <property type="entry name" value="COPS7/eIF3m"/>
</dbReference>
<comment type="caution">
    <text evidence="5">The sequence shown here is derived from an EMBL/GenBank/DDBJ whole genome shotgun (WGS) entry which is preliminary data.</text>
</comment>
<dbReference type="AlphaFoldDB" id="G4TA00"/>
<keyword evidence="1 4" id="KW-0963">Cytoplasm</keyword>
<evidence type="ECO:0000256" key="1">
    <source>
        <dbReference type="ARBA" id="ARBA00022490"/>
    </source>
</evidence>
<name>G4TA00_SERID</name>
<evidence type="ECO:0000313" key="6">
    <source>
        <dbReference type="Proteomes" id="UP000007148"/>
    </source>
</evidence>